<dbReference type="GeneID" id="90037600"/>
<dbReference type="InterPro" id="IPR001841">
    <property type="entry name" value="Znf_RING"/>
</dbReference>
<dbReference type="SMART" id="SM00184">
    <property type="entry name" value="RING"/>
    <property type="match status" value="1"/>
</dbReference>
<accession>A0ABR1FAB5</accession>
<keyword evidence="1" id="KW-0862">Zinc</keyword>
<name>A0ABR1FAB5_9ASCO</name>
<dbReference type="PANTHER" id="PTHR45676:SF61">
    <property type="entry name" value="RING-TYPE DOMAIN-CONTAINING PROTEIN"/>
    <property type="match status" value="1"/>
</dbReference>
<feature type="compositionally biased region" description="Low complexity" evidence="2">
    <location>
        <begin position="100"/>
        <end position="114"/>
    </location>
</feature>
<feature type="compositionally biased region" description="Low complexity" evidence="2">
    <location>
        <begin position="1"/>
        <end position="14"/>
    </location>
</feature>
<feature type="region of interest" description="Disordered" evidence="2">
    <location>
        <begin position="188"/>
        <end position="246"/>
    </location>
</feature>
<feature type="region of interest" description="Disordered" evidence="2">
    <location>
        <begin position="100"/>
        <end position="149"/>
    </location>
</feature>
<organism evidence="4 5">
    <name type="scientific">Myxozyma melibiosi</name>
    <dbReference type="NCBI Taxonomy" id="54550"/>
    <lineage>
        <taxon>Eukaryota</taxon>
        <taxon>Fungi</taxon>
        <taxon>Dikarya</taxon>
        <taxon>Ascomycota</taxon>
        <taxon>Saccharomycotina</taxon>
        <taxon>Lipomycetes</taxon>
        <taxon>Lipomycetales</taxon>
        <taxon>Lipomycetaceae</taxon>
        <taxon>Myxozyma</taxon>
    </lineage>
</organism>
<dbReference type="InterPro" id="IPR013083">
    <property type="entry name" value="Znf_RING/FYVE/PHD"/>
</dbReference>
<evidence type="ECO:0000256" key="2">
    <source>
        <dbReference type="SAM" id="MobiDB-lite"/>
    </source>
</evidence>
<keyword evidence="1" id="KW-0479">Metal-binding</keyword>
<evidence type="ECO:0000313" key="4">
    <source>
        <dbReference type="EMBL" id="KAK7206791.1"/>
    </source>
</evidence>
<evidence type="ECO:0000313" key="5">
    <source>
        <dbReference type="Proteomes" id="UP001498771"/>
    </source>
</evidence>
<dbReference type="RefSeq" id="XP_064769824.1">
    <property type="nucleotide sequence ID" value="XM_064912088.1"/>
</dbReference>
<feature type="compositionally biased region" description="Low complexity" evidence="2">
    <location>
        <begin position="233"/>
        <end position="246"/>
    </location>
</feature>
<dbReference type="EMBL" id="JBBJBU010000002">
    <property type="protein sequence ID" value="KAK7206791.1"/>
    <property type="molecule type" value="Genomic_DNA"/>
</dbReference>
<dbReference type="SUPFAM" id="SSF57850">
    <property type="entry name" value="RING/U-box"/>
    <property type="match status" value="1"/>
</dbReference>
<evidence type="ECO:0000259" key="3">
    <source>
        <dbReference type="PROSITE" id="PS50089"/>
    </source>
</evidence>
<protein>
    <recommendedName>
        <fullName evidence="3">RING-type domain-containing protein</fullName>
    </recommendedName>
</protein>
<dbReference type="Gene3D" id="3.30.40.10">
    <property type="entry name" value="Zinc/RING finger domain, C3HC4 (zinc finger)"/>
    <property type="match status" value="1"/>
</dbReference>
<proteinExistence type="predicted"/>
<dbReference type="PANTHER" id="PTHR45676">
    <property type="entry name" value="RING-H2 FINGER PROTEIN ATL51-RELATED"/>
    <property type="match status" value="1"/>
</dbReference>
<feature type="region of interest" description="Disordered" evidence="2">
    <location>
        <begin position="154"/>
        <end position="173"/>
    </location>
</feature>
<evidence type="ECO:0000256" key="1">
    <source>
        <dbReference type="PROSITE-ProRule" id="PRU00175"/>
    </source>
</evidence>
<comment type="caution">
    <text evidence="4">The sequence shown here is derived from an EMBL/GenBank/DDBJ whole genome shotgun (WGS) entry which is preliminary data.</text>
</comment>
<feature type="compositionally biased region" description="Acidic residues" evidence="2">
    <location>
        <begin position="161"/>
        <end position="171"/>
    </location>
</feature>
<gene>
    <name evidence="4" type="ORF">BZA70DRAFT_275087</name>
</gene>
<feature type="region of interest" description="Disordered" evidence="2">
    <location>
        <begin position="1"/>
        <end position="23"/>
    </location>
</feature>
<keyword evidence="5" id="KW-1185">Reference proteome</keyword>
<sequence>MFRFGSGTSAANGNSAGGEDGPRMVPVIIVGIRSVNSNSGAGGSAAAGAGGAAAATATTAATTATATGATAGNGAQTASDGARSFLDSLPLSLGSNAAFGASRSSTGPSSTSAPVGNGSGRRRRRSEDSLDIAGRAESATRQRRGSSMLFDDNDTILRLSDEEDGEGDDGDVMIGDAERVRRAHEALYAGPQEDEEEDEDSSRFSLFPRSGRDRSSNASNLRRRGGHGRRHSPSAAAAAGTGAASEGGSTVRSWIIYVLGGQYPENHPILTTPSLFTDSPTYEDMMLLSSYIGPAKPPVASRESVEEAGGIVVAGEELDGERCLVCLSDFVRGERCRKLNECGHLFHQSCIDEWLTTGRNSCPLCRAVGVAESKDAPSSASGSASEDRPSVLSA</sequence>
<reference evidence="4 5" key="1">
    <citation type="submission" date="2024-03" db="EMBL/GenBank/DDBJ databases">
        <title>Genome-scale model development and genomic sequencing of the oleaginous clade Lipomyces.</title>
        <authorList>
            <consortium name="Lawrence Berkeley National Laboratory"/>
            <person name="Czajka J.J."/>
            <person name="Han Y."/>
            <person name="Kim J."/>
            <person name="Mondo S.J."/>
            <person name="Hofstad B.A."/>
            <person name="Robles A."/>
            <person name="Haridas S."/>
            <person name="Riley R."/>
            <person name="LaButti K."/>
            <person name="Pangilinan J."/>
            <person name="Andreopoulos W."/>
            <person name="Lipzen A."/>
            <person name="Yan J."/>
            <person name="Wang M."/>
            <person name="Ng V."/>
            <person name="Grigoriev I.V."/>
            <person name="Spatafora J.W."/>
            <person name="Magnuson J.K."/>
            <person name="Baker S.E."/>
            <person name="Pomraning K.R."/>
        </authorList>
    </citation>
    <scope>NUCLEOTIDE SEQUENCE [LARGE SCALE GENOMIC DNA]</scope>
    <source>
        <strain evidence="4 5">Phaff 52-87</strain>
    </source>
</reference>
<feature type="region of interest" description="Disordered" evidence="2">
    <location>
        <begin position="372"/>
        <end position="394"/>
    </location>
</feature>
<dbReference type="CDD" id="cd16461">
    <property type="entry name" value="RING-H2_EL5-like"/>
    <property type="match status" value="1"/>
</dbReference>
<dbReference type="Proteomes" id="UP001498771">
    <property type="component" value="Unassembled WGS sequence"/>
</dbReference>
<dbReference type="Pfam" id="PF13639">
    <property type="entry name" value="zf-RING_2"/>
    <property type="match status" value="1"/>
</dbReference>
<feature type="compositionally biased region" description="Basic and acidic residues" evidence="2">
    <location>
        <begin position="385"/>
        <end position="394"/>
    </location>
</feature>
<keyword evidence="1" id="KW-0863">Zinc-finger</keyword>
<feature type="compositionally biased region" description="Basic residues" evidence="2">
    <location>
        <begin position="221"/>
        <end position="232"/>
    </location>
</feature>
<dbReference type="PROSITE" id="PS50089">
    <property type="entry name" value="ZF_RING_2"/>
    <property type="match status" value="1"/>
</dbReference>
<feature type="domain" description="RING-type" evidence="3">
    <location>
        <begin position="323"/>
        <end position="366"/>
    </location>
</feature>